<name>A0A968KT85_9SPIO</name>
<keyword evidence="4" id="KW-1185">Reference proteome</keyword>
<dbReference type="AlphaFoldDB" id="A0A968KT85"/>
<dbReference type="CDD" id="cd17470">
    <property type="entry name" value="T3SS_Flik_C"/>
    <property type="match status" value="1"/>
</dbReference>
<feature type="compositionally biased region" description="Basic and acidic residues" evidence="1">
    <location>
        <begin position="29"/>
        <end position="40"/>
    </location>
</feature>
<dbReference type="Gene3D" id="3.30.750.140">
    <property type="match status" value="1"/>
</dbReference>
<dbReference type="InterPro" id="IPR038610">
    <property type="entry name" value="FliK-like_C_sf"/>
</dbReference>
<comment type="caution">
    <text evidence="3">The sequence shown here is derived from an EMBL/GenBank/DDBJ whole genome shotgun (WGS) entry which is preliminary data.</text>
</comment>
<feature type="domain" description="Flagellar hook-length control protein-like C-terminal" evidence="2">
    <location>
        <begin position="293"/>
        <end position="360"/>
    </location>
</feature>
<evidence type="ECO:0000259" key="2">
    <source>
        <dbReference type="Pfam" id="PF02120"/>
    </source>
</evidence>
<evidence type="ECO:0000256" key="1">
    <source>
        <dbReference type="SAM" id="MobiDB-lite"/>
    </source>
</evidence>
<evidence type="ECO:0000313" key="3">
    <source>
        <dbReference type="EMBL" id="NIZ40036.1"/>
    </source>
</evidence>
<feature type="region of interest" description="Disordered" evidence="1">
    <location>
        <begin position="14"/>
        <end position="40"/>
    </location>
</feature>
<reference evidence="3 4" key="1">
    <citation type="submission" date="2020-03" db="EMBL/GenBank/DDBJ databases">
        <title>Spirochaetal bacteria isolated from arthropods constitute a novel genus Entomospira genus novum within the order Spirochaetales.</title>
        <authorList>
            <person name="Grana-Miraglia L."/>
            <person name="Sikutova S."/>
            <person name="Fingerle V."/>
            <person name="Sing A."/>
            <person name="Castillo-Ramirez S."/>
            <person name="Margos G."/>
            <person name="Rudolf I."/>
        </authorList>
    </citation>
    <scope>NUCLEOTIDE SEQUENCE [LARGE SCALE GENOMIC DNA]</scope>
    <source>
        <strain evidence="3 4">BR193</strain>
    </source>
</reference>
<sequence length="405" mass="45768">MSIDMLMAIGAVSEQKSLSISTDNTSPKGETEKSKLNQKIEDTTKVSADLSQDEGQLARAQSFVDGIEKRIEKLSQKRKSQEPALESLLKSRKAMTDGEELAEEETSLAEFSLTKNKDSLLSGVMLINTTVNTEPVGMKVSDHEMKQLTSKYEGTQKSSSVNSIQSQRILRDIMLEKPSEQDGFEGMIDLKIEQESLLSEIKTSVVPSEKVSPASFKATNQIQQMTPQRQTEPLQMQDRDMILIVNNHISRDTIVSDASYRSEQVNTESLLREALFSTGNAEIVKRAQFILRSEQTGEIRLMLRPEHLGAVRININIEDGRVLGRIIVANASVKEAFNDNLQDLRDSFLKSGYHADFDVEYHGEKKEDSQQPKHGYTSERLRQNQSEETNEQSSRMGYWQEERRE</sequence>
<organism evidence="3 4">
    <name type="scientific">Entomospira entomophila</name>
    <dbReference type="NCBI Taxonomy" id="2719988"/>
    <lineage>
        <taxon>Bacteria</taxon>
        <taxon>Pseudomonadati</taxon>
        <taxon>Spirochaetota</taxon>
        <taxon>Spirochaetia</taxon>
        <taxon>Spirochaetales</taxon>
        <taxon>Spirochaetaceae</taxon>
        <taxon>Entomospira</taxon>
    </lineage>
</organism>
<evidence type="ECO:0000313" key="4">
    <source>
        <dbReference type="Proteomes" id="UP000711995"/>
    </source>
</evidence>
<feature type="compositionally biased region" description="Polar residues" evidence="1">
    <location>
        <begin position="14"/>
        <end position="28"/>
    </location>
</feature>
<dbReference type="Proteomes" id="UP000711995">
    <property type="component" value="Unassembled WGS sequence"/>
</dbReference>
<dbReference type="InterPro" id="IPR021136">
    <property type="entry name" value="Flagellar_hook_control-like_C"/>
</dbReference>
<protein>
    <recommendedName>
        <fullName evidence="2">Flagellar hook-length control protein-like C-terminal domain-containing protein</fullName>
    </recommendedName>
</protein>
<feature type="compositionally biased region" description="Basic and acidic residues" evidence="1">
    <location>
        <begin position="362"/>
        <end position="382"/>
    </location>
</feature>
<accession>A0A968KT85</accession>
<dbReference type="Pfam" id="PF02120">
    <property type="entry name" value="Flg_hook"/>
    <property type="match status" value="1"/>
</dbReference>
<dbReference type="EMBL" id="JAATLJ010000001">
    <property type="protein sequence ID" value="NIZ40036.1"/>
    <property type="molecule type" value="Genomic_DNA"/>
</dbReference>
<gene>
    <name evidence="3" type="ORF">HCT14_00685</name>
</gene>
<feature type="region of interest" description="Disordered" evidence="1">
    <location>
        <begin position="362"/>
        <end position="405"/>
    </location>
</feature>
<dbReference type="RefSeq" id="WP_167699645.1">
    <property type="nucleotide sequence ID" value="NZ_CP118174.1"/>
</dbReference>
<feature type="compositionally biased region" description="Polar residues" evidence="1">
    <location>
        <begin position="383"/>
        <end position="395"/>
    </location>
</feature>
<proteinExistence type="predicted"/>